<keyword evidence="3" id="KW-1185">Reference proteome</keyword>
<dbReference type="Gene3D" id="3.30.200.150">
    <property type="match status" value="1"/>
</dbReference>
<protein>
    <submittedName>
        <fullName evidence="2">Kinase-like protein</fullName>
    </submittedName>
</protein>
<dbReference type="AlphaFoldDB" id="A0A166L3W2"/>
<evidence type="ECO:0000313" key="3">
    <source>
        <dbReference type="Proteomes" id="UP000076532"/>
    </source>
</evidence>
<evidence type="ECO:0000313" key="2">
    <source>
        <dbReference type="EMBL" id="KZP22545.1"/>
    </source>
</evidence>
<dbReference type="STRING" id="436010.A0A166L3W2"/>
<dbReference type="Gene3D" id="3.90.1200.10">
    <property type="match status" value="1"/>
</dbReference>
<dbReference type="CDD" id="cd05120">
    <property type="entry name" value="APH_ChoK_like"/>
    <property type="match status" value="1"/>
</dbReference>
<dbReference type="Proteomes" id="UP000076532">
    <property type="component" value="Unassembled WGS sequence"/>
</dbReference>
<dbReference type="InterPro" id="IPR051678">
    <property type="entry name" value="AGP_Transferase"/>
</dbReference>
<proteinExistence type="predicted"/>
<dbReference type="InterPro" id="IPR002575">
    <property type="entry name" value="Aminoglycoside_PTrfase"/>
</dbReference>
<reference evidence="2 3" key="1">
    <citation type="journal article" date="2016" name="Mol. Biol. Evol.">
        <title>Comparative Genomics of Early-Diverging Mushroom-Forming Fungi Provides Insights into the Origins of Lignocellulose Decay Capabilities.</title>
        <authorList>
            <person name="Nagy L.G."/>
            <person name="Riley R."/>
            <person name="Tritt A."/>
            <person name="Adam C."/>
            <person name="Daum C."/>
            <person name="Floudas D."/>
            <person name="Sun H."/>
            <person name="Yadav J.S."/>
            <person name="Pangilinan J."/>
            <person name="Larsson K.H."/>
            <person name="Matsuura K."/>
            <person name="Barry K."/>
            <person name="Labutti K."/>
            <person name="Kuo R."/>
            <person name="Ohm R.A."/>
            <person name="Bhattacharya S.S."/>
            <person name="Shirouzu T."/>
            <person name="Yoshinaga Y."/>
            <person name="Martin F.M."/>
            <person name="Grigoriev I.V."/>
            <person name="Hibbett D.S."/>
        </authorList>
    </citation>
    <scope>NUCLEOTIDE SEQUENCE [LARGE SCALE GENOMIC DNA]</scope>
    <source>
        <strain evidence="2 3">CBS 109695</strain>
    </source>
</reference>
<sequence>MLSFQPGKDAWTIWHRLFLWMWLCLPAKLRLHVYKKMRADGKKRYGVTDHGARSQRLLFGLYGKTGRGIRRAEAEVMVYLKKRTTIPIPTVLDIIDVPNGVFILMTRLPGRQLGGLPYSEMTEQQRDTLAVDLKASFDQLRALRQPAHLEGRICNFSGGEFTDYRVHSSDAAAYATPAEFYDHMFQHIEIKQHERLRALAKDVHTAAYPLVLTHCDLHTKNVLVDENYRLTGIVDWECCAWLPAYWEYTRTQFGKERYHEWIEIVNKMLSPWPKELELEKEIWGYTWNICESFMCAF</sequence>
<dbReference type="Pfam" id="PF01636">
    <property type="entry name" value="APH"/>
    <property type="match status" value="1"/>
</dbReference>
<dbReference type="EMBL" id="KV417538">
    <property type="protein sequence ID" value="KZP22545.1"/>
    <property type="molecule type" value="Genomic_DNA"/>
</dbReference>
<organism evidence="2 3">
    <name type="scientific">Athelia psychrophila</name>
    <dbReference type="NCBI Taxonomy" id="1759441"/>
    <lineage>
        <taxon>Eukaryota</taxon>
        <taxon>Fungi</taxon>
        <taxon>Dikarya</taxon>
        <taxon>Basidiomycota</taxon>
        <taxon>Agaricomycotina</taxon>
        <taxon>Agaricomycetes</taxon>
        <taxon>Agaricomycetidae</taxon>
        <taxon>Atheliales</taxon>
        <taxon>Atheliaceae</taxon>
        <taxon>Athelia</taxon>
    </lineage>
</organism>
<evidence type="ECO:0000259" key="1">
    <source>
        <dbReference type="Pfam" id="PF01636"/>
    </source>
</evidence>
<dbReference type="PANTHER" id="PTHR21310:SF15">
    <property type="entry name" value="AMINOGLYCOSIDE PHOSPHOTRANSFERASE DOMAIN-CONTAINING PROTEIN"/>
    <property type="match status" value="1"/>
</dbReference>
<dbReference type="PANTHER" id="PTHR21310">
    <property type="entry name" value="AMINOGLYCOSIDE PHOSPHOTRANSFERASE-RELATED-RELATED"/>
    <property type="match status" value="1"/>
</dbReference>
<name>A0A166L3W2_9AGAM</name>
<accession>A0A166L3W2</accession>
<gene>
    <name evidence="2" type="ORF">FIBSPDRAFT_474491</name>
</gene>
<dbReference type="InterPro" id="IPR011009">
    <property type="entry name" value="Kinase-like_dom_sf"/>
</dbReference>
<dbReference type="SUPFAM" id="SSF56112">
    <property type="entry name" value="Protein kinase-like (PK-like)"/>
    <property type="match status" value="1"/>
</dbReference>
<feature type="domain" description="Aminoglycoside phosphotransferase" evidence="1">
    <location>
        <begin position="71"/>
        <end position="251"/>
    </location>
</feature>
<dbReference type="OrthoDB" id="5404599at2759"/>